<dbReference type="Proteomes" id="UP001200513">
    <property type="component" value="Chromosome"/>
</dbReference>
<evidence type="ECO:0000256" key="2">
    <source>
        <dbReference type="ARBA" id="ARBA00023002"/>
    </source>
</evidence>
<gene>
    <name evidence="4" type="ORF">K9W46_01955</name>
</gene>
<organism evidence="4">
    <name type="scientific">Candidatus Heimdallarchaeum endolithica</name>
    <dbReference type="NCBI Taxonomy" id="2876572"/>
    <lineage>
        <taxon>Archaea</taxon>
        <taxon>Promethearchaeati</taxon>
        <taxon>Candidatus Heimdallarchaeota</taxon>
        <taxon>Candidatus Heimdallarchaeia (ex Rinke et al. 2021) (nom. nud.)</taxon>
        <taxon>Candidatus Heimdallarchaeales</taxon>
        <taxon>Candidatus Heimdallarchaeaceae</taxon>
        <taxon>Candidatus Heimdallarchaeum</taxon>
    </lineage>
</organism>
<dbReference type="EMBL" id="CP084167">
    <property type="protein sequence ID" value="UJG43960.1"/>
    <property type="molecule type" value="Genomic_DNA"/>
</dbReference>
<evidence type="ECO:0000313" key="4">
    <source>
        <dbReference type="EMBL" id="UJG43960.1"/>
    </source>
</evidence>
<keyword evidence="2" id="KW-0560">Oxidoreductase</keyword>
<evidence type="ECO:0000256" key="1">
    <source>
        <dbReference type="ARBA" id="ARBA00022630"/>
    </source>
</evidence>
<dbReference type="AlphaFoldDB" id="A0A9Y1FNZ5"/>
<dbReference type="Pfam" id="PF00890">
    <property type="entry name" value="FAD_binding_2"/>
    <property type="match status" value="1"/>
</dbReference>
<proteinExistence type="predicted"/>
<dbReference type="Gene3D" id="3.50.50.60">
    <property type="entry name" value="FAD/NAD(P)-binding domain"/>
    <property type="match status" value="1"/>
</dbReference>
<dbReference type="PANTHER" id="PTHR42685">
    <property type="entry name" value="GERANYLGERANYL DIPHOSPHATE REDUCTASE"/>
    <property type="match status" value="1"/>
</dbReference>
<name>A0A9Y1FNZ5_9ARCH</name>
<dbReference type="InterPro" id="IPR036188">
    <property type="entry name" value="FAD/NAD-bd_sf"/>
</dbReference>
<dbReference type="PANTHER" id="PTHR42685:SF18">
    <property type="entry name" value="DIGERANYLGERANYLGLYCEROPHOSPHOLIPID REDUCTASE"/>
    <property type="match status" value="1"/>
</dbReference>
<dbReference type="SUPFAM" id="SSF51905">
    <property type="entry name" value="FAD/NAD(P)-binding domain"/>
    <property type="match status" value="1"/>
</dbReference>
<keyword evidence="1" id="KW-0285">Flavoprotein</keyword>
<accession>A0A9Y1FNZ5</accession>
<protein>
    <submittedName>
        <fullName evidence="4">NAD(P)/FAD-dependent oxidoreductase</fullName>
    </submittedName>
</protein>
<evidence type="ECO:0000259" key="3">
    <source>
        <dbReference type="Pfam" id="PF00890"/>
    </source>
</evidence>
<reference evidence="4" key="1">
    <citation type="journal article" date="2022" name="Nat. Microbiol.">
        <title>Unique mobile elements and scalable gene flow at the prokaryote-eukaryote boundary revealed by circularized Asgard archaea genomes.</title>
        <authorList>
            <person name="Wu F."/>
            <person name="Speth D.R."/>
            <person name="Philosof A."/>
            <person name="Cremiere A."/>
            <person name="Narayanan A."/>
            <person name="Barco R.A."/>
            <person name="Connon S.A."/>
            <person name="Amend J.P."/>
            <person name="Antoshechkin I.A."/>
            <person name="Orphan V.J."/>
        </authorList>
    </citation>
    <scope>NUCLEOTIDE SEQUENCE</scope>
    <source>
        <strain evidence="4">PR6</strain>
    </source>
</reference>
<feature type="domain" description="FAD-dependent oxidoreductase 2 FAD-binding" evidence="3">
    <location>
        <begin position="9"/>
        <end position="41"/>
    </location>
</feature>
<sequence>MSKKEEQYDVIIVGSGFTGATLAFNLAIAGKKVIVFEKKKKEEIGRNQQQYVDINTYNSSKFLQTYKKAKKVTRKVFFSFSDLSQIFPLPKRDYVKFNLQEYVNFMVDSAAKSGAKFSFDTEITDPVGRGQWVIGVKTKDGKIINGRIIVDCSGVERILTKNIEILDLNTKISSKKYVETFYSQNKIEQKEKLLNEIELENNAFYYFFDREFYSRIEKENKTISFFTVLNKKLTKRKAKAVTNEIINKSKGINISPIISYSDKSVARRPITLAWYGFLSIGEAAFQINPFNIEGSGPALIALSIISKVLLEALQRREASIYRLWNYHTEFFKLVGKHLAALEAFRTHILSFEKDKLLFLFKRGLISKTEINRILDNKYPKPTVLDFLMKFFKGLSDIKTTYIFLNGLRKINYIFNHYSKIPEEYAPKPYHDWYIKQLYLFKVFEEFCQK</sequence>
<dbReference type="GO" id="GO:0016491">
    <property type="term" value="F:oxidoreductase activity"/>
    <property type="evidence" value="ECO:0007669"/>
    <property type="project" value="UniProtKB-KW"/>
</dbReference>
<dbReference type="InterPro" id="IPR050407">
    <property type="entry name" value="Geranylgeranyl_reductase"/>
</dbReference>
<dbReference type="InterPro" id="IPR003953">
    <property type="entry name" value="FAD-dep_OxRdtase_2_FAD-bd"/>
</dbReference>